<feature type="region of interest" description="Disordered" evidence="1">
    <location>
        <begin position="1"/>
        <end position="152"/>
    </location>
</feature>
<accession>A0A8C3KDY2</accession>
<dbReference type="GO" id="GO:0005829">
    <property type="term" value="C:cytosol"/>
    <property type="evidence" value="ECO:0007669"/>
    <property type="project" value="TreeGrafter"/>
</dbReference>
<dbReference type="GO" id="GO:0016887">
    <property type="term" value="F:ATP hydrolysis activity"/>
    <property type="evidence" value="ECO:0007669"/>
    <property type="project" value="InterPro"/>
</dbReference>
<organism evidence="2 3">
    <name type="scientific">Calidris pygmaea</name>
    <name type="common">Spoon-billed sandpiper</name>
    <dbReference type="NCBI Taxonomy" id="425635"/>
    <lineage>
        <taxon>Eukaryota</taxon>
        <taxon>Metazoa</taxon>
        <taxon>Chordata</taxon>
        <taxon>Craniata</taxon>
        <taxon>Vertebrata</taxon>
        <taxon>Euteleostomi</taxon>
        <taxon>Archelosauria</taxon>
        <taxon>Archosauria</taxon>
        <taxon>Dinosauria</taxon>
        <taxon>Saurischia</taxon>
        <taxon>Theropoda</taxon>
        <taxon>Coelurosauria</taxon>
        <taxon>Aves</taxon>
        <taxon>Neognathae</taxon>
        <taxon>Neoaves</taxon>
        <taxon>Charadriiformes</taxon>
        <taxon>Scolopacidae</taxon>
        <taxon>Calidris</taxon>
    </lineage>
</organism>
<name>A0A8C3KDY2_9CHAR</name>
<dbReference type="AlphaFoldDB" id="A0A8C3KDY2"/>
<evidence type="ECO:0000313" key="3">
    <source>
        <dbReference type="Proteomes" id="UP000694419"/>
    </source>
</evidence>
<evidence type="ECO:0000256" key="1">
    <source>
        <dbReference type="SAM" id="MobiDB-lite"/>
    </source>
</evidence>
<dbReference type="GO" id="GO:0002040">
    <property type="term" value="P:sprouting angiogenesis"/>
    <property type="evidence" value="ECO:0007669"/>
    <property type="project" value="TreeGrafter"/>
</dbReference>
<protein>
    <submittedName>
        <fullName evidence="2">Uncharacterized protein</fullName>
    </submittedName>
</protein>
<feature type="compositionally biased region" description="Basic and acidic residues" evidence="1">
    <location>
        <begin position="29"/>
        <end position="45"/>
    </location>
</feature>
<dbReference type="GO" id="GO:0016020">
    <property type="term" value="C:membrane"/>
    <property type="evidence" value="ECO:0007669"/>
    <property type="project" value="TreeGrafter"/>
</dbReference>
<keyword evidence="3" id="KW-1185">Reference proteome</keyword>
<feature type="compositionally biased region" description="Polar residues" evidence="1">
    <location>
        <begin position="55"/>
        <end position="80"/>
    </location>
</feature>
<sequence>MSVTAQEIQTPGSEAAKVGAEVLAGESGGAHESKRALDDLGKEEAGSLEAVPEGSDSSVEVMTPPKQSSTGNVAAPSLSSAAPKEEVRGESTRSEMEGGSCAPDAGQFPGTRMDSWSSGSSQKLPSTEQRASLSSRLSPGTGEPTSKAVIPGAGHPRITSVFLLSCSSVSQSDVIMVCFHAILSKDFKVNPEVHKVFIRGQGISSYVNWKDNICELNCTKRLEEHGYLIEGAVALAKENMDKCIPYKYLVSCGEEEYEFIYKAPSFTNYVNRCLFIKSNLVSNGEWHQYDDIVCKSSLMKNVQKMFSFDKKKDVVKGKTIAANIMLENIFSILGTWSLNNLRSFLCQLKQFYVVTKDPRVYDGREIRWTELNFGTQQVSCFLLTDTGKQAFTSQEDTVIKSKLALGLTILTVVEELQLMASKSTLAEVCNLLCLDKESHDLSIHLTNLCQKCIDDQVDQWVWVLPLLHFLDAPLRREHLPMEEDTWAGLEGLCFAERRQKGTLLQLMKDKKYLMEFDKTLVKSWMCVLPLESLAEFIQCFSSDLLVTLQGVSYRLENNLVGLFFYPFFFSLPPNFLPSEQRKNSSSLFLSFRALEAGCWQSCLTCCFKIHKRVCKCLKLGKWYTIPANSATMVSKVAKLQSPAVSTKELFTDREGRGMIPNTDAFLPSVCLVQTQSNLLEKIPSYNMSQLSQLVSMIIVKSWPMKNRQPEDDFDKILHHVLTWPDIKRIFSFNGMSG</sequence>
<evidence type="ECO:0000313" key="2">
    <source>
        <dbReference type="Ensembl" id="ENSCPGP00000020780.1"/>
    </source>
</evidence>
<feature type="compositionally biased region" description="Polar residues" evidence="1">
    <location>
        <begin position="1"/>
        <end position="12"/>
    </location>
</feature>
<dbReference type="Ensembl" id="ENSCPGT00000022758.1">
    <property type="protein sequence ID" value="ENSCPGP00000020780.1"/>
    <property type="gene ID" value="ENSCPGG00000014512.1"/>
</dbReference>
<feature type="compositionally biased region" description="Basic and acidic residues" evidence="1">
    <location>
        <begin position="83"/>
        <end position="96"/>
    </location>
</feature>
<dbReference type="GO" id="GO:2000051">
    <property type="term" value="P:negative regulation of non-canonical Wnt signaling pathway"/>
    <property type="evidence" value="ECO:0007669"/>
    <property type="project" value="TreeGrafter"/>
</dbReference>
<proteinExistence type="predicted"/>
<dbReference type="GO" id="GO:0006511">
    <property type="term" value="P:ubiquitin-dependent protein catabolic process"/>
    <property type="evidence" value="ECO:0007669"/>
    <property type="project" value="TreeGrafter"/>
</dbReference>
<reference evidence="2" key="2">
    <citation type="submission" date="2025-09" db="UniProtKB">
        <authorList>
            <consortium name="Ensembl"/>
        </authorList>
    </citation>
    <scope>IDENTIFICATION</scope>
</reference>
<dbReference type="InterPro" id="IPR031248">
    <property type="entry name" value="RNF213"/>
</dbReference>
<dbReference type="PANTHER" id="PTHR22605">
    <property type="entry name" value="RZ-TYPE DOMAIN-CONTAINING PROTEIN"/>
    <property type="match status" value="1"/>
</dbReference>
<feature type="compositionally biased region" description="Polar residues" evidence="1">
    <location>
        <begin position="114"/>
        <end position="138"/>
    </location>
</feature>
<dbReference type="Proteomes" id="UP000694419">
    <property type="component" value="Unplaced"/>
</dbReference>
<reference evidence="2" key="1">
    <citation type="submission" date="2025-08" db="UniProtKB">
        <authorList>
            <consortium name="Ensembl"/>
        </authorList>
    </citation>
    <scope>IDENTIFICATION</scope>
</reference>
<dbReference type="PANTHER" id="PTHR22605:SF16">
    <property type="entry name" value="E3 UBIQUITIN-PROTEIN LIGASE RNF213"/>
    <property type="match status" value="1"/>
</dbReference>
<dbReference type="GO" id="GO:0005730">
    <property type="term" value="C:nucleolus"/>
    <property type="evidence" value="ECO:0007669"/>
    <property type="project" value="TreeGrafter"/>
</dbReference>
<dbReference type="GO" id="GO:0004842">
    <property type="term" value="F:ubiquitin-protein transferase activity"/>
    <property type="evidence" value="ECO:0007669"/>
    <property type="project" value="InterPro"/>
</dbReference>